<dbReference type="AlphaFoldDB" id="A0A4Q4KNG7"/>
<dbReference type="EMBL" id="SETE01000002">
    <property type="protein sequence ID" value="RYM34912.1"/>
    <property type="molecule type" value="Genomic_DNA"/>
</dbReference>
<sequence>MNQVTTCSFFKLDTLSAKWWAFKQMQLGHYSLKNVEGLTFSKILGSGSKNGFSSIPNFGTYVLLCVWNSEKEAENFFNENTFFKNYQEKSTENFTVFSNAAESHGFWDKKQPFKKKAKLELDQPVLVLTRARIRFTKLISFWRKVGKVSHSLENYDGVLVSIGIGEWPLIQQATISIWQTQAEMMDYAYKNEAHKKVIKLTRKLNWYKEELFARFVPYKMAGIWNGEDVSDLLSKNQTS</sequence>
<proteinExistence type="predicted"/>
<evidence type="ECO:0000313" key="2">
    <source>
        <dbReference type="Proteomes" id="UP000293952"/>
    </source>
</evidence>
<name>A0A4Q4KNG7_9FLAO</name>
<accession>A0A4Q4KNG7</accession>
<gene>
    <name evidence="1" type="ORF">ERX46_05925</name>
</gene>
<dbReference type="OrthoDB" id="1122317at2"/>
<keyword evidence="2" id="KW-1185">Reference proteome</keyword>
<protein>
    <recommendedName>
        <fullName evidence="3">DUF3291 domain-containing protein</fullName>
    </recommendedName>
</protein>
<dbReference type="InterPro" id="IPR049574">
    <property type="entry name" value="CrtA-like"/>
</dbReference>
<organism evidence="1 2">
    <name type="scientific">Brumimicrobium glaciale</name>
    <dbReference type="NCBI Taxonomy" id="200475"/>
    <lineage>
        <taxon>Bacteria</taxon>
        <taxon>Pseudomonadati</taxon>
        <taxon>Bacteroidota</taxon>
        <taxon>Flavobacteriia</taxon>
        <taxon>Flavobacteriales</taxon>
        <taxon>Crocinitomicaceae</taxon>
        <taxon>Brumimicrobium</taxon>
    </lineage>
</organism>
<dbReference type="CDD" id="cd21650">
    <property type="entry name" value="CrtA-like"/>
    <property type="match status" value="1"/>
</dbReference>
<dbReference type="Proteomes" id="UP000293952">
    <property type="component" value="Unassembled WGS sequence"/>
</dbReference>
<dbReference type="RefSeq" id="WP_130092920.1">
    <property type="nucleotide sequence ID" value="NZ_SETE01000002.1"/>
</dbReference>
<comment type="caution">
    <text evidence="1">The sequence shown here is derived from an EMBL/GenBank/DDBJ whole genome shotgun (WGS) entry which is preliminary data.</text>
</comment>
<evidence type="ECO:0000313" key="1">
    <source>
        <dbReference type="EMBL" id="RYM34912.1"/>
    </source>
</evidence>
<reference evidence="1 2" key="1">
    <citation type="submission" date="2019-02" db="EMBL/GenBank/DDBJ databases">
        <title>Genome sequence of the sea-ice species Brumimicrobium glaciale.</title>
        <authorList>
            <person name="Bowman J.P."/>
        </authorList>
    </citation>
    <scope>NUCLEOTIDE SEQUENCE [LARGE SCALE GENOMIC DNA]</scope>
    <source>
        <strain evidence="1 2">IC156</strain>
    </source>
</reference>
<evidence type="ECO:0008006" key="3">
    <source>
        <dbReference type="Google" id="ProtNLM"/>
    </source>
</evidence>